<proteinExistence type="predicted"/>
<dbReference type="OrthoDB" id="240723at2157"/>
<dbReference type="STRING" id="1457250.GCA_000755225_00686"/>
<name>A0A4D6HDR8_9EURY</name>
<reference evidence="1 2" key="1">
    <citation type="journal article" date="2019" name="Nat. Commun.">
        <title>A new type of DNA phosphorothioation-based antiviral system in archaea.</title>
        <authorList>
            <person name="Xiong L."/>
            <person name="Liu S."/>
            <person name="Chen S."/>
            <person name="Xiao Y."/>
            <person name="Zhu B."/>
            <person name="Gao Y."/>
            <person name="Zhang Y."/>
            <person name="Chen B."/>
            <person name="Luo J."/>
            <person name="Deng Z."/>
            <person name="Chen X."/>
            <person name="Wang L."/>
            <person name="Chen S."/>
        </authorList>
    </citation>
    <scope>NUCLEOTIDE SEQUENCE [LARGE SCALE GENOMIC DNA]</scope>
    <source>
        <strain evidence="1 2">CBA1105</strain>
    </source>
</reference>
<dbReference type="EMBL" id="CP031310">
    <property type="protein sequence ID" value="QCC51735.1"/>
    <property type="molecule type" value="Genomic_DNA"/>
</dbReference>
<evidence type="ECO:0000313" key="2">
    <source>
        <dbReference type="Proteomes" id="UP000296706"/>
    </source>
</evidence>
<organism evidence="1 2">
    <name type="scientific">Halapricum salinum</name>
    <dbReference type="NCBI Taxonomy" id="1457250"/>
    <lineage>
        <taxon>Archaea</taxon>
        <taxon>Methanobacteriati</taxon>
        <taxon>Methanobacteriota</taxon>
        <taxon>Stenosarchaea group</taxon>
        <taxon>Halobacteria</taxon>
        <taxon>Halobacteriales</taxon>
        <taxon>Haloarculaceae</taxon>
        <taxon>Halapricum</taxon>
    </lineage>
</organism>
<dbReference type="RefSeq" id="WP_049994651.1">
    <property type="nucleotide sequence ID" value="NZ_CP031310.1"/>
</dbReference>
<keyword evidence="2" id="KW-1185">Reference proteome</keyword>
<accession>A0A4D6HDR8</accession>
<gene>
    <name evidence="1" type="ORF">DV733_11025</name>
</gene>
<dbReference type="AlphaFoldDB" id="A0A4D6HDR8"/>
<protein>
    <submittedName>
        <fullName evidence="1">Uncharacterized protein</fullName>
    </submittedName>
</protein>
<dbReference type="KEGG" id="hsn:DV733_11025"/>
<evidence type="ECO:0000313" key="1">
    <source>
        <dbReference type="EMBL" id="QCC51735.1"/>
    </source>
</evidence>
<dbReference type="Proteomes" id="UP000296706">
    <property type="component" value="Chromosome"/>
</dbReference>
<dbReference type="GeneID" id="39848403"/>
<sequence>MQNTLNVNSDLQVTGTKNFVQAVDTTAGTKNVHYTSIEAGEVRTEHTGVAEMEDGHALIELPEHFDMVTSDEEPIAVQVTAHAEERVHPQVVEKSTRFVSVEDFGDGPADYSFSYTVKGVRAGYEDEEVVRDQ</sequence>